<feature type="region of interest" description="Disordered" evidence="1">
    <location>
        <begin position="1"/>
        <end position="79"/>
    </location>
</feature>
<proteinExistence type="predicted"/>
<dbReference type="Proteomes" id="UP001642540">
    <property type="component" value="Unassembled WGS sequence"/>
</dbReference>
<feature type="region of interest" description="Disordered" evidence="1">
    <location>
        <begin position="123"/>
        <end position="143"/>
    </location>
</feature>
<feature type="compositionally biased region" description="Low complexity" evidence="1">
    <location>
        <begin position="37"/>
        <end position="68"/>
    </location>
</feature>
<organism evidence="2 3">
    <name type="scientific">Orchesella dallaii</name>
    <dbReference type="NCBI Taxonomy" id="48710"/>
    <lineage>
        <taxon>Eukaryota</taxon>
        <taxon>Metazoa</taxon>
        <taxon>Ecdysozoa</taxon>
        <taxon>Arthropoda</taxon>
        <taxon>Hexapoda</taxon>
        <taxon>Collembola</taxon>
        <taxon>Entomobryomorpha</taxon>
        <taxon>Entomobryoidea</taxon>
        <taxon>Orchesellidae</taxon>
        <taxon>Orchesellinae</taxon>
        <taxon>Orchesella</taxon>
    </lineage>
</organism>
<protein>
    <submittedName>
        <fullName evidence="2">Uncharacterized protein</fullName>
    </submittedName>
</protein>
<accession>A0ABP1RDE6</accession>
<feature type="compositionally biased region" description="Polar residues" evidence="1">
    <location>
        <begin position="1"/>
        <end position="31"/>
    </location>
</feature>
<dbReference type="EMBL" id="CAXLJM020000068">
    <property type="protein sequence ID" value="CAL8122779.1"/>
    <property type="molecule type" value="Genomic_DNA"/>
</dbReference>
<sequence>MNPQCGYYQANQQSNYMSSRPQNQRQQTYGGSSYRPGSCNNNSYGSNSRVQPSRSRSSYGYSSNTGSRAPPVFSSPSSGNLYGSNGSTWADVAKSRQNVGRSCRPPVQVPTGRNVNYQNQMAYQQQQQYQPQSQQQQQHPLAPAPFCTPQAIKVNVTAEQLQNAKNTPIYQGQGEESQDGSQGVKYIQLNWQDLLGGMDNMRVSMAPSAEAGNQNRQLKVSFGGQKTDPPQAGETPLKVVSIEPATTGRMELQQGNAFAGSMKVCNPQQPQQLRMQPTANAMQNSYGGGRNSYGRSCGR</sequence>
<reference evidence="2 3" key="1">
    <citation type="submission" date="2024-08" db="EMBL/GenBank/DDBJ databases">
        <authorList>
            <person name="Cucini C."/>
            <person name="Frati F."/>
        </authorList>
    </citation>
    <scope>NUCLEOTIDE SEQUENCE [LARGE SCALE GENOMIC DNA]</scope>
</reference>
<name>A0ABP1RDE6_9HEXA</name>
<evidence type="ECO:0000313" key="2">
    <source>
        <dbReference type="EMBL" id="CAL8122779.1"/>
    </source>
</evidence>
<evidence type="ECO:0000256" key="1">
    <source>
        <dbReference type="SAM" id="MobiDB-lite"/>
    </source>
</evidence>
<gene>
    <name evidence="2" type="ORF">ODALV1_LOCUS19949</name>
</gene>
<feature type="compositionally biased region" description="Low complexity" evidence="1">
    <location>
        <begin position="123"/>
        <end position="138"/>
    </location>
</feature>
<comment type="caution">
    <text evidence="2">The sequence shown here is derived from an EMBL/GenBank/DDBJ whole genome shotgun (WGS) entry which is preliminary data.</text>
</comment>
<evidence type="ECO:0000313" key="3">
    <source>
        <dbReference type="Proteomes" id="UP001642540"/>
    </source>
</evidence>
<keyword evidence="3" id="KW-1185">Reference proteome</keyword>